<feature type="compositionally biased region" description="Basic residues" evidence="7">
    <location>
        <begin position="67"/>
        <end position="80"/>
    </location>
</feature>
<reference evidence="8" key="1">
    <citation type="journal article" date="2021" name="bioRxiv">
        <title>Whole Genome Assembly and Annotation of Northern Wild Rice, Zizania palustris L., Supports a Whole Genome Duplication in the Zizania Genus.</title>
        <authorList>
            <person name="Haas M."/>
            <person name="Kono T."/>
            <person name="Macchietto M."/>
            <person name="Millas R."/>
            <person name="McGilp L."/>
            <person name="Shao M."/>
            <person name="Duquette J."/>
            <person name="Hirsch C.N."/>
            <person name="Kimball J."/>
        </authorList>
    </citation>
    <scope>NUCLEOTIDE SEQUENCE</scope>
    <source>
        <tissue evidence="8">Fresh leaf tissue</tissue>
    </source>
</reference>
<dbReference type="GO" id="GO:0001006">
    <property type="term" value="F:RNA polymerase III type 3 promoter sequence-specific DNA binding"/>
    <property type="evidence" value="ECO:0007669"/>
    <property type="project" value="TreeGrafter"/>
</dbReference>
<dbReference type="GO" id="GO:0001046">
    <property type="term" value="F:core promoter sequence-specific DNA binding"/>
    <property type="evidence" value="ECO:0007669"/>
    <property type="project" value="TreeGrafter"/>
</dbReference>
<feature type="region of interest" description="Disordered" evidence="7">
    <location>
        <begin position="1"/>
        <end position="100"/>
    </location>
</feature>
<evidence type="ECO:0000256" key="3">
    <source>
        <dbReference type="ARBA" id="ARBA00023015"/>
    </source>
</evidence>
<dbReference type="Pfam" id="PF12251">
    <property type="entry name" value="SNAPC3"/>
    <property type="match status" value="1"/>
</dbReference>
<comment type="caution">
    <text evidence="8">The sequence shown here is derived from an EMBL/GenBank/DDBJ whole genome shotgun (WGS) entry which is preliminary data.</text>
</comment>
<keyword evidence="9" id="KW-1185">Reference proteome</keyword>
<feature type="region of interest" description="Disordered" evidence="7">
    <location>
        <begin position="270"/>
        <end position="317"/>
    </location>
</feature>
<evidence type="ECO:0000256" key="7">
    <source>
        <dbReference type="SAM" id="MobiDB-lite"/>
    </source>
</evidence>
<dbReference type="GO" id="GO:0003681">
    <property type="term" value="F:bent DNA binding"/>
    <property type="evidence" value="ECO:0007669"/>
    <property type="project" value="TreeGrafter"/>
</dbReference>
<comment type="subcellular location">
    <subcellularLocation>
        <location evidence="1">Nucleus</location>
    </subcellularLocation>
</comment>
<comment type="similarity">
    <text evidence="2">Belongs to the SNAPC3/SRD2 family.</text>
</comment>
<feature type="compositionally biased region" description="Polar residues" evidence="7">
    <location>
        <begin position="307"/>
        <end position="317"/>
    </location>
</feature>
<sequence>MQPRYRFTCPDPSRRQPRDAPPHRRRSPALVAPSRQRSRPLRPPVRSTSSAPSASQLPARRRETLGKTRKPKRPCWRRNPSKQVGHAAMAAVGEEAEDSAAGEQERAPFARGGPVFVPFMAGPISTVPEFMSSALRELQSLQDELGDPSDEFDEELCVDELRVFSEEELVERALREAMEEGWDSASLSQVEDQRFDGGIPANSTLGNGAITSSPSGQRENSKSPIEDTTIIPHEPEVSNGKIRGGKGNTRVRKGGNATLALDSSVEREIPGSSVNVGNVPQQDANVQDTKGETCGGKGKSRGKNRNATSNSLAENETNVSPVEDLAVVSHDPEGTDGHTKHIKGKKRGRHFDRDVRAHILQGKYLTKAVKMAEIKARQEEDKLAARLHSFSGDFVLAKSSKPSGEKTDVAKSLKYISAPWKNKAFKTDEQRPVVNPEVIICVEVYEKRYHSVKTQEFLVLGSQLLTDLRDNIYCLTDKLMNVAKQHVRSGYFLIEDTFYNDTRHSTVDYSKPILDWLKNSSNEAEEKWDAIISGVLKKRQKDLLLGFNISNVPDFKSAKMQNTRFSDLNFRLGAGYLYCHQGNCKHMIVIRDVRLIHPEDTQNQAEYPLMTFQMQKRLQKCSVCQIYHATKMTVDDKWAPNNPCYFCIKCYYLLHYKEDSTLLYPHTVYDYLQE</sequence>
<keyword evidence="3" id="KW-0805">Transcription regulation</keyword>
<dbReference type="GO" id="GO:0042795">
    <property type="term" value="P:snRNA transcription by RNA polymerase II"/>
    <property type="evidence" value="ECO:0007669"/>
    <property type="project" value="TreeGrafter"/>
</dbReference>
<dbReference type="AlphaFoldDB" id="A0A8J5RPN1"/>
<dbReference type="InterPro" id="IPR022042">
    <property type="entry name" value="snRNA-activating_su3"/>
</dbReference>
<dbReference type="PANTHER" id="PTHR13421:SF16">
    <property type="entry name" value="SNRNA-ACTIVATING PROTEIN COMPLEX SUBUNIT 3"/>
    <property type="match status" value="1"/>
</dbReference>
<dbReference type="GO" id="GO:0005634">
    <property type="term" value="C:nucleus"/>
    <property type="evidence" value="ECO:0007669"/>
    <property type="project" value="UniProtKB-SubCell"/>
</dbReference>
<gene>
    <name evidence="8" type="ORF">GUJ93_ZPchr0001g32988</name>
</gene>
<feature type="compositionally biased region" description="Polar residues" evidence="7">
    <location>
        <begin position="272"/>
        <end position="288"/>
    </location>
</feature>
<name>A0A8J5RPN1_ZIZPA</name>
<evidence type="ECO:0000256" key="2">
    <source>
        <dbReference type="ARBA" id="ARBA00010410"/>
    </source>
</evidence>
<evidence type="ECO:0000256" key="4">
    <source>
        <dbReference type="ARBA" id="ARBA00023125"/>
    </source>
</evidence>
<dbReference type="GO" id="GO:0000978">
    <property type="term" value="F:RNA polymerase II cis-regulatory region sequence-specific DNA binding"/>
    <property type="evidence" value="ECO:0007669"/>
    <property type="project" value="TreeGrafter"/>
</dbReference>
<accession>A0A8J5RPN1</accession>
<keyword evidence="4" id="KW-0238">DNA-binding</keyword>
<feature type="region of interest" description="Disordered" evidence="7">
    <location>
        <begin position="235"/>
        <end position="254"/>
    </location>
</feature>
<evidence type="ECO:0000313" key="8">
    <source>
        <dbReference type="EMBL" id="KAG8054253.1"/>
    </source>
</evidence>
<evidence type="ECO:0000256" key="1">
    <source>
        <dbReference type="ARBA" id="ARBA00004123"/>
    </source>
</evidence>
<evidence type="ECO:0000256" key="6">
    <source>
        <dbReference type="ARBA" id="ARBA00023242"/>
    </source>
</evidence>
<dbReference type="GO" id="GO:0042796">
    <property type="term" value="P:snRNA transcription by RNA polymerase III"/>
    <property type="evidence" value="ECO:0007669"/>
    <property type="project" value="TreeGrafter"/>
</dbReference>
<keyword evidence="6" id="KW-0539">Nucleus</keyword>
<feature type="region of interest" description="Disordered" evidence="7">
    <location>
        <begin position="199"/>
        <end position="225"/>
    </location>
</feature>
<dbReference type="OrthoDB" id="46583at2759"/>
<feature type="compositionally biased region" description="Basic and acidic residues" evidence="7">
    <location>
        <begin position="12"/>
        <end position="22"/>
    </location>
</feature>
<feature type="region of interest" description="Disordered" evidence="7">
    <location>
        <begin position="329"/>
        <end position="348"/>
    </location>
</feature>
<protein>
    <recommendedName>
        <fullName evidence="10">snRNA-activating protein complex subunit</fullName>
    </recommendedName>
</protein>
<evidence type="ECO:0000256" key="5">
    <source>
        <dbReference type="ARBA" id="ARBA00023163"/>
    </source>
</evidence>
<dbReference type="PANTHER" id="PTHR13421">
    <property type="entry name" value="SNRNA-ACTIVATING PROTEIN COMPLEX SUBUNIT 3"/>
    <property type="match status" value="1"/>
</dbReference>
<keyword evidence="5" id="KW-0804">Transcription</keyword>
<evidence type="ECO:0000313" key="9">
    <source>
        <dbReference type="Proteomes" id="UP000729402"/>
    </source>
</evidence>
<proteinExistence type="inferred from homology"/>
<feature type="compositionally biased region" description="Polar residues" evidence="7">
    <location>
        <begin position="201"/>
        <end position="218"/>
    </location>
</feature>
<reference evidence="8" key="2">
    <citation type="submission" date="2021-02" db="EMBL/GenBank/DDBJ databases">
        <authorList>
            <person name="Kimball J.A."/>
            <person name="Haas M.W."/>
            <person name="Macchietto M."/>
            <person name="Kono T."/>
            <person name="Duquette J."/>
            <person name="Shao M."/>
        </authorList>
    </citation>
    <scope>NUCLEOTIDE SEQUENCE</scope>
    <source>
        <tissue evidence="8">Fresh leaf tissue</tissue>
    </source>
</reference>
<dbReference type="GO" id="GO:0019185">
    <property type="term" value="C:snRNA-activating protein complex"/>
    <property type="evidence" value="ECO:0007669"/>
    <property type="project" value="TreeGrafter"/>
</dbReference>
<dbReference type="Proteomes" id="UP000729402">
    <property type="component" value="Unassembled WGS sequence"/>
</dbReference>
<dbReference type="EMBL" id="JAAALK010000288">
    <property type="protein sequence ID" value="KAG8054253.1"/>
    <property type="molecule type" value="Genomic_DNA"/>
</dbReference>
<feature type="compositionally biased region" description="Basic and acidic residues" evidence="7">
    <location>
        <begin position="330"/>
        <end position="339"/>
    </location>
</feature>
<organism evidence="8 9">
    <name type="scientific">Zizania palustris</name>
    <name type="common">Northern wild rice</name>
    <dbReference type="NCBI Taxonomy" id="103762"/>
    <lineage>
        <taxon>Eukaryota</taxon>
        <taxon>Viridiplantae</taxon>
        <taxon>Streptophyta</taxon>
        <taxon>Embryophyta</taxon>
        <taxon>Tracheophyta</taxon>
        <taxon>Spermatophyta</taxon>
        <taxon>Magnoliopsida</taxon>
        <taxon>Liliopsida</taxon>
        <taxon>Poales</taxon>
        <taxon>Poaceae</taxon>
        <taxon>BOP clade</taxon>
        <taxon>Oryzoideae</taxon>
        <taxon>Oryzeae</taxon>
        <taxon>Zizaniinae</taxon>
        <taxon>Zizania</taxon>
    </lineage>
</organism>
<evidence type="ECO:0008006" key="10">
    <source>
        <dbReference type="Google" id="ProtNLM"/>
    </source>
</evidence>